<keyword evidence="2" id="KW-1133">Transmembrane helix</keyword>
<evidence type="ECO:0000313" key="3">
    <source>
        <dbReference type="EMBL" id="KAL2280914.1"/>
    </source>
</evidence>
<evidence type="ECO:0000256" key="1">
    <source>
        <dbReference type="SAM" id="MobiDB-lite"/>
    </source>
</evidence>
<protein>
    <submittedName>
        <fullName evidence="3">Uncharacterized protein</fullName>
    </submittedName>
</protein>
<sequence>MSASIHHGGKAFEKPGAAPPVIIEISDDESHVVADDKIKKQARLTQYAKGVNYFRIVKYLVFLLAMVGIIVLAILVSKDQDAIQKLNHEMGTAPRAHNAALEDHIGGRMSYLEGFSGMVNDDDTALLAARDVMVSGDPSTATSTAVSTSISLVASTIESSVGETSATETCSTTSDTDTTVNVLKTTTTFLSSVSSTTATEEETTTSDVTQTTLHTQLTTTVFSNTTGAGVLSAAAVSSLAAGTSLFSVDPLSASMESSMATTTTTVPATSPMTSGLVPNNPSHCLEFGDGAGPCNRPYGAPNTPPSSITLSVGSVTISYPPPSLSVIPSTSPSLPGGMTPSATTLDTSTLGETTLDTGAMSGTVTSTSSIISGVDTSTVSGTETTTSSTISEMTSSVCGPPTTVYVTLSSSADTLSVEGGVTIASFSTATESGPSTVTSTSTSLATTITVSLASATETVTNSSATTISSQLITATGVTLTLTAHGNGTYKPTTTGPSTVVTLPATAGGDKAAGGKPMGAGGNGGTGNGMYCVVMLVTLLALLI</sequence>
<gene>
    <name evidence="3" type="ORF">FJTKL_12221</name>
</gene>
<comment type="caution">
    <text evidence="3">The sequence shown here is derived from an EMBL/GenBank/DDBJ whole genome shotgun (WGS) entry which is preliminary data.</text>
</comment>
<dbReference type="EMBL" id="JBAWTH010000062">
    <property type="protein sequence ID" value="KAL2280913.1"/>
    <property type="molecule type" value="Genomic_DNA"/>
</dbReference>
<keyword evidence="4" id="KW-1185">Reference proteome</keyword>
<proteinExistence type="predicted"/>
<evidence type="ECO:0000313" key="4">
    <source>
        <dbReference type="Proteomes" id="UP001600888"/>
    </source>
</evidence>
<accession>A0ABR4EEQ7</accession>
<feature type="transmembrane region" description="Helical" evidence="2">
    <location>
        <begin position="56"/>
        <end position="76"/>
    </location>
</feature>
<organism evidence="3 4">
    <name type="scientific">Diaporthe vaccinii</name>
    <dbReference type="NCBI Taxonomy" id="105482"/>
    <lineage>
        <taxon>Eukaryota</taxon>
        <taxon>Fungi</taxon>
        <taxon>Dikarya</taxon>
        <taxon>Ascomycota</taxon>
        <taxon>Pezizomycotina</taxon>
        <taxon>Sordariomycetes</taxon>
        <taxon>Sordariomycetidae</taxon>
        <taxon>Diaporthales</taxon>
        <taxon>Diaporthaceae</taxon>
        <taxon>Diaporthe</taxon>
        <taxon>Diaporthe eres species complex</taxon>
    </lineage>
</organism>
<keyword evidence="2" id="KW-0472">Membrane</keyword>
<evidence type="ECO:0000256" key="2">
    <source>
        <dbReference type="SAM" id="Phobius"/>
    </source>
</evidence>
<reference evidence="3 4" key="1">
    <citation type="submission" date="2024-03" db="EMBL/GenBank/DDBJ databases">
        <title>A high-quality draft genome sequence of Diaporthe vaccinii, a causative agent of upright dieback and viscid rot disease in cranberry plants.</title>
        <authorList>
            <person name="Sarrasin M."/>
            <person name="Lang B.F."/>
            <person name="Burger G."/>
        </authorList>
    </citation>
    <scope>NUCLEOTIDE SEQUENCE [LARGE SCALE GENOMIC DNA]</scope>
    <source>
        <strain evidence="3 4">IS7</strain>
    </source>
</reference>
<dbReference type="Proteomes" id="UP001600888">
    <property type="component" value="Unassembled WGS sequence"/>
</dbReference>
<keyword evidence="2" id="KW-0812">Transmembrane</keyword>
<feature type="region of interest" description="Disordered" evidence="1">
    <location>
        <begin position="376"/>
        <end position="396"/>
    </location>
</feature>
<dbReference type="EMBL" id="JBAWTH010000062">
    <property type="protein sequence ID" value="KAL2280914.1"/>
    <property type="molecule type" value="Genomic_DNA"/>
</dbReference>
<name>A0ABR4EEQ7_9PEZI</name>